<evidence type="ECO:0000256" key="1">
    <source>
        <dbReference type="ARBA" id="ARBA00005836"/>
    </source>
</evidence>
<evidence type="ECO:0000313" key="5">
    <source>
        <dbReference type="EMBL" id="RPE96016.1"/>
    </source>
</evidence>
<evidence type="ECO:0000259" key="4">
    <source>
        <dbReference type="Pfam" id="PF19290"/>
    </source>
</evidence>
<gene>
    <name evidence="5" type="ORF">EDC49_0396</name>
</gene>
<sequence>MAVWSNDTSGQILSIFCKFHHSEIIMSLTTKTELQQQEQILKDAVQTALQLAEKAGATAEVGVTKVAGLSVSTRLEQIENIEFNNDGSLGISVYLGKRKGNASTSDLQPKSIQQAVESALAIAKYTSEDDCTGLADQSLMAFDAPHLDLYHQAEIDVDQAVQLAIEAEHHALNADENIVNSEGATFNSHSGIRVYGNTHGMLQSYLSSRYSLSCSVISAYQDQLERDYEYTISRRFDQLATPEWVGKQAAIKAVDRLNPQQLPTCEVPVIFYNDVATGLVGHLAGAISGGALYRKSSFLLDKLGEQILPNWFEIVERPHLLQQLASSPFDSEGVITQNRNIITDGILQTYLLTSYSAKKLGLQTTGHAGGIHNWLVKPNRTGGLQTLLNEMGTGLLVTEMLGSAINGVTGEYSRGAAGFWVENGEIAYPVAEITIAGQLQEMYKNLVAVGDDIEHRSNIQTGSILLDKMKISGM</sequence>
<evidence type="ECO:0000259" key="3">
    <source>
        <dbReference type="Pfam" id="PF19289"/>
    </source>
</evidence>
<name>A0ABX9XS64_9PAST</name>
<dbReference type="Pfam" id="PF01523">
    <property type="entry name" value="PmbA_TldD_1st"/>
    <property type="match status" value="1"/>
</dbReference>
<accession>A0ABX9XS64</accession>
<proteinExistence type="inferred from homology"/>
<dbReference type="EMBL" id="RKQT01000001">
    <property type="protein sequence ID" value="RPE96016.1"/>
    <property type="molecule type" value="Genomic_DNA"/>
</dbReference>
<dbReference type="PANTHER" id="PTHR43421">
    <property type="entry name" value="METALLOPROTEASE PMBA"/>
    <property type="match status" value="1"/>
</dbReference>
<dbReference type="Pfam" id="PF19289">
    <property type="entry name" value="PmbA_TldD_3rd"/>
    <property type="match status" value="1"/>
</dbReference>
<dbReference type="InterPro" id="IPR045569">
    <property type="entry name" value="Metalloprtase-TldD/E_C"/>
</dbReference>
<feature type="domain" description="Metalloprotease TldD/E N-terminal" evidence="2">
    <location>
        <begin position="59"/>
        <end position="123"/>
    </location>
</feature>
<comment type="similarity">
    <text evidence="1">Belongs to the peptidase U62 family.</text>
</comment>
<organism evidence="5 6">
    <name type="scientific">Frederiksenia canicola</name>
    <dbReference type="NCBI Taxonomy" id="123824"/>
    <lineage>
        <taxon>Bacteria</taxon>
        <taxon>Pseudomonadati</taxon>
        <taxon>Pseudomonadota</taxon>
        <taxon>Gammaproteobacteria</taxon>
        <taxon>Pasteurellales</taxon>
        <taxon>Pasteurellaceae</taxon>
        <taxon>Frederiksenia</taxon>
    </lineage>
</organism>
<comment type="caution">
    <text evidence="5">The sequence shown here is derived from an EMBL/GenBank/DDBJ whole genome shotgun (WGS) entry which is preliminary data.</text>
</comment>
<dbReference type="NCBIfam" id="NF008268">
    <property type="entry name" value="PRK11040.1"/>
    <property type="match status" value="1"/>
</dbReference>
<reference evidence="5 6" key="1">
    <citation type="submission" date="2018-11" db="EMBL/GenBank/DDBJ databases">
        <title>Genomic Encyclopedia of Type Strains, Phase IV (KMG-IV): sequencing the most valuable type-strain genomes for metagenomic binning, comparative biology and taxonomic classification.</title>
        <authorList>
            <person name="Goeker M."/>
        </authorList>
    </citation>
    <scope>NUCLEOTIDE SEQUENCE [LARGE SCALE GENOMIC DNA]</scope>
    <source>
        <strain evidence="5 6">DSM 25797</strain>
    </source>
</reference>
<dbReference type="PANTHER" id="PTHR43421:SF1">
    <property type="entry name" value="METALLOPROTEASE PMBA"/>
    <property type="match status" value="1"/>
</dbReference>
<dbReference type="SUPFAM" id="SSF111283">
    <property type="entry name" value="Putative modulator of DNA gyrase, PmbA/TldD"/>
    <property type="match status" value="1"/>
</dbReference>
<evidence type="ECO:0000313" key="6">
    <source>
        <dbReference type="Proteomes" id="UP000276901"/>
    </source>
</evidence>
<keyword evidence="6" id="KW-1185">Reference proteome</keyword>
<dbReference type="InterPro" id="IPR045570">
    <property type="entry name" value="Metalloprtase-TldD/E_cen_dom"/>
</dbReference>
<dbReference type="InterPro" id="IPR002510">
    <property type="entry name" value="Metalloprtase-TldD/E_N"/>
</dbReference>
<feature type="domain" description="Metalloprotease TldD/E C-terminal" evidence="3">
    <location>
        <begin position="264"/>
        <end position="473"/>
    </location>
</feature>
<dbReference type="Proteomes" id="UP000276901">
    <property type="component" value="Unassembled WGS sequence"/>
</dbReference>
<dbReference type="InterPro" id="IPR035068">
    <property type="entry name" value="TldD/PmbA_N"/>
</dbReference>
<dbReference type="Pfam" id="PF19290">
    <property type="entry name" value="PmbA_TldD_2nd"/>
    <property type="match status" value="1"/>
</dbReference>
<protein>
    <submittedName>
        <fullName evidence="5">PmbA protein</fullName>
    </submittedName>
</protein>
<evidence type="ECO:0000259" key="2">
    <source>
        <dbReference type="Pfam" id="PF01523"/>
    </source>
</evidence>
<feature type="domain" description="Metalloprotease TldD/E central" evidence="4">
    <location>
        <begin position="151"/>
        <end position="257"/>
    </location>
</feature>
<dbReference type="Gene3D" id="3.30.2290.10">
    <property type="entry name" value="PmbA/TldD superfamily"/>
    <property type="match status" value="1"/>
</dbReference>
<dbReference type="InterPro" id="IPR047657">
    <property type="entry name" value="PmbA"/>
</dbReference>
<dbReference type="InterPro" id="IPR036059">
    <property type="entry name" value="TldD/PmbA_sf"/>
</dbReference>